<dbReference type="RefSeq" id="WP_133583569.1">
    <property type="nucleotide sequence ID" value="NZ_SNYV01000011.1"/>
</dbReference>
<keyword evidence="2" id="KW-1185">Reference proteome</keyword>
<accession>A0A4R6WSV0</accession>
<organism evidence="1 2">
    <name type="scientific">Sphingobacterium yanglingense</name>
    <dbReference type="NCBI Taxonomy" id="1437280"/>
    <lineage>
        <taxon>Bacteria</taxon>
        <taxon>Pseudomonadati</taxon>
        <taxon>Bacteroidota</taxon>
        <taxon>Sphingobacteriia</taxon>
        <taxon>Sphingobacteriales</taxon>
        <taxon>Sphingobacteriaceae</taxon>
        <taxon>Sphingobacterium</taxon>
    </lineage>
</organism>
<comment type="caution">
    <text evidence="1">The sequence shown here is derived from an EMBL/GenBank/DDBJ whole genome shotgun (WGS) entry which is preliminary data.</text>
</comment>
<sequence length="273" mass="31448">MDSKQLFRLFNSKYHLTNWHNEDGEPAQSEREVTWRYCGVGEEFRVETVDWIINKLFEDDEVYLCIGSNKSALVPKSTLTDEIGKVLHKKEIGLMNKALTKMLFFNSYGTFKSGVIQDFPEHRPRPVGSPLKVAIHANIVDQRTSGVADVIGKHLTNLEGMLRNDYGGEMEHLWIDLELLENSKPYSFRFQKRVASSTSYTEFYAYNVGHYSVQPDFDILMKLSSEDEICSYILELLYESTSVLIHKEKKIGDFDVARFRTDFISACEGVSQR</sequence>
<dbReference type="Proteomes" id="UP000295292">
    <property type="component" value="Unassembled WGS sequence"/>
</dbReference>
<evidence type="ECO:0000313" key="2">
    <source>
        <dbReference type="Proteomes" id="UP000295292"/>
    </source>
</evidence>
<dbReference type="AlphaFoldDB" id="A0A4R6WSV0"/>
<name>A0A4R6WSV0_9SPHI</name>
<protein>
    <submittedName>
        <fullName evidence="1">Uncharacterized protein</fullName>
    </submittedName>
</protein>
<proteinExistence type="predicted"/>
<evidence type="ECO:0000313" key="1">
    <source>
        <dbReference type="EMBL" id="TDQ79806.1"/>
    </source>
</evidence>
<dbReference type="OrthoDB" id="705991at2"/>
<dbReference type="EMBL" id="SNYV01000011">
    <property type="protein sequence ID" value="TDQ79806.1"/>
    <property type="molecule type" value="Genomic_DNA"/>
</dbReference>
<gene>
    <name evidence="1" type="ORF">CLV99_1256</name>
</gene>
<reference evidence="1 2" key="1">
    <citation type="submission" date="2019-03" db="EMBL/GenBank/DDBJ databases">
        <title>Genomic Encyclopedia of Archaeal and Bacterial Type Strains, Phase II (KMG-II): from individual species to whole genera.</title>
        <authorList>
            <person name="Goeker M."/>
        </authorList>
    </citation>
    <scope>NUCLEOTIDE SEQUENCE [LARGE SCALE GENOMIC DNA]</scope>
    <source>
        <strain evidence="1 2">DSM 28353</strain>
    </source>
</reference>